<dbReference type="PANTHER" id="PTHR43199">
    <property type="entry name" value="GLUTATHIONE HYDROLASE"/>
    <property type="match status" value="1"/>
</dbReference>
<proteinExistence type="inferred from homology"/>
<keyword evidence="2" id="KW-0808">Transferase</keyword>
<dbReference type="PRINTS" id="PR01210">
    <property type="entry name" value="GGTRANSPTASE"/>
</dbReference>
<dbReference type="Gene3D" id="3.60.20.40">
    <property type="match status" value="1"/>
</dbReference>
<dbReference type="GO" id="GO:0016787">
    <property type="term" value="F:hydrolase activity"/>
    <property type="evidence" value="ECO:0007669"/>
    <property type="project" value="UniProtKB-KW"/>
</dbReference>
<dbReference type="Proteomes" id="UP000761264">
    <property type="component" value="Unassembled WGS sequence"/>
</dbReference>
<evidence type="ECO:0000313" key="5">
    <source>
        <dbReference type="EMBL" id="NIA67672.1"/>
    </source>
</evidence>
<dbReference type="SUPFAM" id="SSF56235">
    <property type="entry name" value="N-terminal nucleophile aminohydrolases (Ntn hydrolases)"/>
    <property type="match status" value="1"/>
</dbReference>
<dbReference type="Pfam" id="PF01019">
    <property type="entry name" value="G_glu_transpept"/>
    <property type="match status" value="2"/>
</dbReference>
<comment type="similarity">
    <text evidence="1">Belongs to the gamma-glutamyltransferase family.</text>
</comment>
<dbReference type="AlphaFoldDB" id="A0A967C7A5"/>
<reference evidence="5" key="1">
    <citation type="submission" date="2020-03" db="EMBL/GenBank/DDBJ databases">
        <title>Genome of Pelagibius litoralis DSM 21314T.</title>
        <authorList>
            <person name="Wang G."/>
        </authorList>
    </citation>
    <scope>NUCLEOTIDE SEQUENCE</scope>
    <source>
        <strain evidence="5">DSM 21314</strain>
    </source>
</reference>
<dbReference type="InterPro" id="IPR029055">
    <property type="entry name" value="Ntn_hydrolases_N"/>
</dbReference>
<protein>
    <submittedName>
        <fullName evidence="5">Gamma-glutamyltranspeptidase</fullName>
    </submittedName>
</protein>
<evidence type="ECO:0000256" key="4">
    <source>
        <dbReference type="ARBA" id="ARBA00023145"/>
    </source>
</evidence>
<gene>
    <name evidence="5" type="ORF">HBA54_03630</name>
</gene>
<evidence type="ECO:0000256" key="1">
    <source>
        <dbReference type="ARBA" id="ARBA00009381"/>
    </source>
</evidence>
<keyword evidence="3" id="KW-0378">Hydrolase</keyword>
<evidence type="ECO:0000313" key="6">
    <source>
        <dbReference type="Proteomes" id="UP000761264"/>
    </source>
</evidence>
<evidence type="ECO:0000256" key="2">
    <source>
        <dbReference type="ARBA" id="ARBA00022679"/>
    </source>
</evidence>
<name>A0A967C7A5_9PROT</name>
<dbReference type="GO" id="GO:0016740">
    <property type="term" value="F:transferase activity"/>
    <property type="evidence" value="ECO:0007669"/>
    <property type="project" value="UniProtKB-KW"/>
</dbReference>
<sequence>MLDRGGNAVDAAVACAMALNVVEPWMCGLGGSGFLLVWLAKEKQARVVNFQGSLAQAIDPADYPLDPEEADSLMGYPGVRDQANVRGYGSITVPGAVAGLSAALADYGALSWAEVLAPTIALAERGLPVDWHATLQVGLAMDLLRRDPAAAAIYLPDGVPPQPETYCPLPALTATLKTLAAEGPESFYRGALAERVVADLQAGGSRIALDDLAHYAVEQHAPLSGRHRGADIHTAGDPSGGPRLLEMLTYVEEHLTPGKAVGPDTWTAYARGLDQAFATHKGKVGLVQQGGCTSHMSAVDGEGNMVALTYTLLNRFGSGVVLPQTGILMNNSVSYFDPRPGNPVSMSGGKRINSSNMCPTLATRDGEALFAVGASGANHIVPCTAQLTALLLDYGMTLEQAFHTPRIDASARGSVRADPAMGAAALAELGKVFELEVAQLMVFPKLYSCPSGVLRDADGVCWGAADKSSPVAGSAVAAPFTLESAVAESQGVRA</sequence>
<comment type="caution">
    <text evidence="5">The sequence shown here is derived from an EMBL/GenBank/DDBJ whole genome shotgun (WGS) entry which is preliminary data.</text>
</comment>
<dbReference type="InterPro" id="IPR043137">
    <property type="entry name" value="GGT_ssub_C"/>
</dbReference>
<keyword evidence="4" id="KW-0865">Zymogen</keyword>
<accession>A0A967C7A5</accession>
<dbReference type="InterPro" id="IPR051792">
    <property type="entry name" value="GGT_bact"/>
</dbReference>
<keyword evidence="6" id="KW-1185">Reference proteome</keyword>
<evidence type="ECO:0000256" key="3">
    <source>
        <dbReference type="ARBA" id="ARBA00022801"/>
    </source>
</evidence>
<organism evidence="5 6">
    <name type="scientific">Pelagibius litoralis</name>
    <dbReference type="NCBI Taxonomy" id="374515"/>
    <lineage>
        <taxon>Bacteria</taxon>
        <taxon>Pseudomonadati</taxon>
        <taxon>Pseudomonadota</taxon>
        <taxon>Alphaproteobacteria</taxon>
        <taxon>Rhodospirillales</taxon>
        <taxon>Rhodovibrionaceae</taxon>
        <taxon>Pelagibius</taxon>
    </lineage>
</organism>
<dbReference type="PANTHER" id="PTHR43199:SF1">
    <property type="entry name" value="GLUTATHIONE HYDROLASE PROENZYME"/>
    <property type="match status" value="1"/>
</dbReference>
<dbReference type="EMBL" id="JAAQPH010000002">
    <property type="protein sequence ID" value="NIA67672.1"/>
    <property type="molecule type" value="Genomic_DNA"/>
</dbReference>